<dbReference type="SUPFAM" id="SSF81271">
    <property type="entry name" value="TGS-like"/>
    <property type="match status" value="1"/>
</dbReference>
<dbReference type="InterPro" id="IPR033655">
    <property type="entry name" value="TGS_RelA/SpoT"/>
</dbReference>
<gene>
    <name evidence="9" type="ORF">C7443_101196</name>
</gene>
<dbReference type="RefSeq" id="WP_246004488.1">
    <property type="nucleotide sequence ID" value="NZ_QGTJ01000001.1"/>
</dbReference>
<dbReference type="InterPro" id="IPR004811">
    <property type="entry name" value="RelA/Spo_fam"/>
</dbReference>
<dbReference type="Gene3D" id="3.10.20.30">
    <property type="match status" value="1"/>
</dbReference>
<comment type="similarity">
    <text evidence="6">Belongs to the relA/spoT family.</text>
</comment>
<evidence type="ECO:0000256" key="5">
    <source>
        <dbReference type="ARBA" id="ARBA00033308"/>
    </source>
</evidence>
<dbReference type="PANTHER" id="PTHR21262">
    <property type="entry name" value="GUANOSINE-3',5'-BIS DIPHOSPHATE 3'-PYROPHOSPHOHYDROLASE"/>
    <property type="match status" value="1"/>
</dbReference>
<dbReference type="Gene3D" id="3.30.460.10">
    <property type="entry name" value="Beta Polymerase, domain 2"/>
    <property type="match status" value="1"/>
</dbReference>
<dbReference type="SUPFAM" id="SSF109604">
    <property type="entry name" value="HD-domain/PDEase-like"/>
    <property type="match status" value="1"/>
</dbReference>
<dbReference type="CDD" id="cd04876">
    <property type="entry name" value="ACT_RelA-SpoT"/>
    <property type="match status" value="1"/>
</dbReference>
<dbReference type="Pfam" id="PF02824">
    <property type="entry name" value="TGS"/>
    <property type="match status" value="1"/>
</dbReference>
<comment type="function">
    <text evidence="6">In eubacteria ppGpp (guanosine 3'-diphosphate 5'-diphosphate) is a mediator of the stringent response that coordinates a variety of cellular activities in response to changes in nutritional abundance.</text>
</comment>
<evidence type="ECO:0000313" key="9">
    <source>
        <dbReference type="EMBL" id="PWV65711.1"/>
    </source>
</evidence>
<sequence length="722" mass="80917">MVARTDVAVVLTDFDAWLAALPVRWRAGQIERVREAHALACEEAPHPGAHPPALAVADVLAGLKLDHEVVCAALLYPKYAEGDLARDDVTERFGESVLALLDGIAKIAVVGDFHQQLNAHGEQLEALRKMLLAMAQDVRVVLIALAMRLERMRRLGAEDPGTQVRIARETQDLFAPLANRLGIGSLKWELEDLALRYLEPRAYKGIARALDERRIERQSYIEEAMAALREELQRAGIRAEVSGRVKHIYSIWKKMQRKRLPFNEIFDVRAVRVIVDSVADCYAALGVVHARWNHIRKEFDDYIANPKANGYRSLHTAVFGPEGRTLEVQIRTLEMHQNAELGVAAHWRYKEGGTAHGSAFEQQIAWLRQMLEWKDEDGDGDDLLDRFKAEALQDRVYVLTPRGQIIELPQGATPLDFAYHVHTELGHRCRGAKVNGRIVPLTYELKNGEQIEILSAKSATPSRDWLLPHLGYLRSARARTKVRNWFRQLDLEHSISSGRQALERELHRLGVRNVNLERLAEQLGHARAEELFAAIGRGETTIAHVVSVAQDMILPPPQVEPELPVTQAPRATESGEVHIRGVGKLLTQMAKCCHPVPYDAIVGFITIGRGVTIHRRDCPNLLDLEEHHSERLIEVSWGDEIEASYSVDIQIEAYDRTGLLRDITQVLANDKINVVAVNTLSDKAAGTARMTLTIEICDVGQLSRLLDKLAQLPNVIDASRRG</sequence>
<dbReference type="NCBIfam" id="NF008124">
    <property type="entry name" value="PRK10872.1"/>
    <property type="match status" value="1"/>
</dbReference>
<dbReference type="GO" id="GO:0042594">
    <property type="term" value="P:response to starvation"/>
    <property type="evidence" value="ECO:0007669"/>
    <property type="project" value="TreeGrafter"/>
</dbReference>
<dbReference type="InterPro" id="IPR004095">
    <property type="entry name" value="TGS"/>
</dbReference>
<evidence type="ECO:0000256" key="3">
    <source>
        <dbReference type="ARBA" id="ARBA00029754"/>
    </source>
</evidence>
<dbReference type="GO" id="GO:0008728">
    <property type="term" value="F:GTP diphosphokinase activity"/>
    <property type="evidence" value="ECO:0007669"/>
    <property type="project" value="TreeGrafter"/>
</dbReference>
<dbReference type="InterPro" id="IPR045600">
    <property type="entry name" value="RelA/SpoT_AH_RIS"/>
</dbReference>
<organism evidence="9 10">
    <name type="scientific">Plasticicumulans acidivorans</name>
    <dbReference type="NCBI Taxonomy" id="886464"/>
    <lineage>
        <taxon>Bacteria</taxon>
        <taxon>Pseudomonadati</taxon>
        <taxon>Pseudomonadota</taxon>
        <taxon>Gammaproteobacteria</taxon>
        <taxon>Candidatus Competibacteraceae</taxon>
        <taxon>Plasticicumulans</taxon>
    </lineage>
</organism>
<dbReference type="InterPro" id="IPR045865">
    <property type="entry name" value="ACT-like_dom_sf"/>
</dbReference>
<dbReference type="FunFam" id="3.10.20.30:FF:000002">
    <property type="entry name" value="GTP pyrophosphokinase (RelA/SpoT)"/>
    <property type="match status" value="1"/>
</dbReference>
<dbReference type="GO" id="GO:0016301">
    <property type="term" value="F:kinase activity"/>
    <property type="evidence" value="ECO:0007669"/>
    <property type="project" value="UniProtKB-KW"/>
</dbReference>
<dbReference type="SUPFAM" id="SSF55021">
    <property type="entry name" value="ACT-like"/>
    <property type="match status" value="1"/>
</dbReference>
<dbReference type="NCBIfam" id="TIGR00691">
    <property type="entry name" value="spoT_relA"/>
    <property type="match status" value="1"/>
</dbReference>
<evidence type="ECO:0000313" key="10">
    <source>
        <dbReference type="Proteomes" id="UP000246569"/>
    </source>
</evidence>
<reference evidence="9 10" key="1">
    <citation type="submission" date="2018-05" db="EMBL/GenBank/DDBJ databases">
        <title>Genomic Encyclopedia of Type Strains, Phase IV (KMG-IV): sequencing the most valuable type-strain genomes for metagenomic binning, comparative biology and taxonomic classification.</title>
        <authorList>
            <person name="Goeker M."/>
        </authorList>
    </citation>
    <scope>NUCLEOTIDE SEQUENCE [LARGE SCALE GENOMIC DNA]</scope>
    <source>
        <strain evidence="9 10">DSM 23606</strain>
    </source>
</reference>
<dbReference type="Gene3D" id="1.10.3210.10">
    <property type="entry name" value="Hypothetical protein af1432"/>
    <property type="match status" value="1"/>
</dbReference>
<evidence type="ECO:0000259" key="7">
    <source>
        <dbReference type="PROSITE" id="PS51671"/>
    </source>
</evidence>
<dbReference type="Pfam" id="PF04607">
    <property type="entry name" value="RelA_SpoT"/>
    <property type="match status" value="1"/>
</dbReference>
<accession>A0A317MZG0</accession>
<dbReference type="InterPro" id="IPR043519">
    <property type="entry name" value="NT_sf"/>
</dbReference>
<dbReference type="EMBL" id="QGTJ01000001">
    <property type="protein sequence ID" value="PWV65711.1"/>
    <property type="molecule type" value="Genomic_DNA"/>
</dbReference>
<feature type="domain" description="ACT" evidence="7">
    <location>
        <begin position="648"/>
        <end position="722"/>
    </location>
</feature>
<dbReference type="Pfam" id="PF13291">
    <property type="entry name" value="ACT_4"/>
    <property type="match status" value="1"/>
</dbReference>
<dbReference type="Pfam" id="PF19296">
    <property type="entry name" value="RelA_AH_RIS"/>
    <property type="match status" value="1"/>
</dbReference>
<dbReference type="PROSITE" id="PS51671">
    <property type="entry name" value="ACT"/>
    <property type="match status" value="1"/>
</dbReference>
<dbReference type="InterPro" id="IPR007685">
    <property type="entry name" value="RelA_SpoT"/>
</dbReference>
<dbReference type="CDD" id="cd05399">
    <property type="entry name" value="NT_Rel-Spo_like"/>
    <property type="match status" value="1"/>
</dbReference>
<dbReference type="SMART" id="SM00954">
    <property type="entry name" value="RelA_SpoT"/>
    <property type="match status" value="1"/>
</dbReference>
<proteinExistence type="inferred from homology"/>
<evidence type="ECO:0000256" key="2">
    <source>
        <dbReference type="ARBA" id="ARBA00025704"/>
    </source>
</evidence>
<dbReference type="InterPro" id="IPR002912">
    <property type="entry name" value="ACT_dom"/>
</dbReference>
<dbReference type="AlphaFoldDB" id="A0A317MZG0"/>
<dbReference type="FunFam" id="3.30.460.10:FF:000001">
    <property type="entry name" value="GTP pyrophosphokinase RelA"/>
    <property type="match status" value="1"/>
</dbReference>
<dbReference type="Gene3D" id="3.30.70.260">
    <property type="match status" value="1"/>
</dbReference>
<name>A0A317MZG0_9GAMM</name>
<evidence type="ECO:0000256" key="6">
    <source>
        <dbReference type="RuleBase" id="RU003847"/>
    </source>
</evidence>
<dbReference type="GO" id="GO:0005886">
    <property type="term" value="C:plasma membrane"/>
    <property type="evidence" value="ECO:0007669"/>
    <property type="project" value="TreeGrafter"/>
</dbReference>
<dbReference type="SUPFAM" id="SSF81301">
    <property type="entry name" value="Nucleotidyltransferase"/>
    <property type="match status" value="1"/>
</dbReference>
<feature type="domain" description="TGS" evidence="8">
    <location>
        <begin position="394"/>
        <end position="455"/>
    </location>
</feature>
<protein>
    <recommendedName>
        <fullName evidence="1">GTP pyrophosphokinase</fullName>
    </recommendedName>
    <alternativeName>
        <fullName evidence="4">(p)ppGpp synthase</fullName>
    </alternativeName>
    <alternativeName>
        <fullName evidence="3">ATP:GTP 3'-pyrophosphotransferase</fullName>
    </alternativeName>
    <alternativeName>
        <fullName evidence="5">ppGpp synthase I</fullName>
    </alternativeName>
</protein>
<comment type="pathway">
    <text evidence="2">Purine metabolism.</text>
</comment>
<dbReference type="GO" id="GO:0015949">
    <property type="term" value="P:nucleobase-containing small molecule interconversion"/>
    <property type="evidence" value="ECO:0007669"/>
    <property type="project" value="UniProtKB-ARBA"/>
</dbReference>
<dbReference type="InterPro" id="IPR012675">
    <property type="entry name" value="Beta-grasp_dom_sf"/>
</dbReference>
<dbReference type="CDD" id="cd01668">
    <property type="entry name" value="TGS_RSH"/>
    <property type="match status" value="1"/>
</dbReference>
<dbReference type="Pfam" id="PF13328">
    <property type="entry name" value="HD_4"/>
    <property type="match status" value="1"/>
</dbReference>
<evidence type="ECO:0000256" key="1">
    <source>
        <dbReference type="ARBA" id="ARBA00019852"/>
    </source>
</evidence>
<dbReference type="GO" id="GO:0015969">
    <property type="term" value="P:guanosine tetraphosphate metabolic process"/>
    <property type="evidence" value="ECO:0007669"/>
    <property type="project" value="InterPro"/>
</dbReference>
<evidence type="ECO:0000256" key="4">
    <source>
        <dbReference type="ARBA" id="ARBA00032407"/>
    </source>
</evidence>
<keyword evidence="9" id="KW-0418">Kinase</keyword>
<keyword evidence="10" id="KW-1185">Reference proteome</keyword>
<dbReference type="GO" id="GO:0008893">
    <property type="term" value="F:guanosine-3',5'-bis(diphosphate) 3'-diphosphatase activity"/>
    <property type="evidence" value="ECO:0007669"/>
    <property type="project" value="TreeGrafter"/>
</dbReference>
<dbReference type="PROSITE" id="PS51880">
    <property type="entry name" value="TGS"/>
    <property type="match status" value="1"/>
</dbReference>
<comment type="caution">
    <text evidence="9">The sequence shown here is derived from an EMBL/GenBank/DDBJ whole genome shotgun (WGS) entry which is preliminary data.</text>
</comment>
<dbReference type="Proteomes" id="UP000246569">
    <property type="component" value="Unassembled WGS sequence"/>
</dbReference>
<dbReference type="InterPro" id="IPR012676">
    <property type="entry name" value="TGS-like"/>
</dbReference>
<dbReference type="PANTHER" id="PTHR21262:SF31">
    <property type="entry name" value="GTP PYROPHOSPHOKINASE"/>
    <property type="match status" value="1"/>
</dbReference>
<evidence type="ECO:0000259" key="8">
    <source>
        <dbReference type="PROSITE" id="PS51880"/>
    </source>
</evidence>
<keyword evidence="9" id="KW-0808">Transferase</keyword>